<keyword evidence="2" id="KW-1185">Reference proteome</keyword>
<evidence type="ECO:0000313" key="1">
    <source>
        <dbReference type="EnsemblPlants" id="OMERI12G03170.1"/>
    </source>
</evidence>
<proteinExistence type="predicted"/>
<reference evidence="1" key="1">
    <citation type="submission" date="2015-04" db="UniProtKB">
        <authorList>
            <consortium name="EnsemblPlants"/>
        </authorList>
    </citation>
    <scope>IDENTIFICATION</scope>
</reference>
<dbReference type="AlphaFoldDB" id="A0A0E0FA79"/>
<evidence type="ECO:0000313" key="2">
    <source>
        <dbReference type="Proteomes" id="UP000008021"/>
    </source>
</evidence>
<dbReference type="Gramene" id="OMERI12G03170.1">
    <property type="protein sequence ID" value="OMERI12G03170.1"/>
    <property type="gene ID" value="OMERI12G03170"/>
</dbReference>
<dbReference type="EnsemblPlants" id="OMERI12G03170.1">
    <property type="protein sequence ID" value="OMERI12G03170.1"/>
    <property type="gene ID" value="OMERI12G03170"/>
</dbReference>
<dbReference type="Proteomes" id="UP000008021">
    <property type="component" value="Chromosome 12"/>
</dbReference>
<protein>
    <submittedName>
        <fullName evidence="1">Uncharacterized protein</fullName>
    </submittedName>
</protein>
<name>A0A0E0FA79_9ORYZ</name>
<reference evidence="1" key="2">
    <citation type="submission" date="2018-05" db="EMBL/GenBank/DDBJ databases">
        <title>OmerRS3 (Oryza meridionalis Reference Sequence Version 3).</title>
        <authorList>
            <person name="Zhang J."/>
            <person name="Kudrna D."/>
            <person name="Lee S."/>
            <person name="Talag J."/>
            <person name="Welchert J."/>
            <person name="Wing R.A."/>
        </authorList>
    </citation>
    <scope>NUCLEOTIDE SEQUENCE [LARGE SCALE GENOMIC DNA]</scope>
    <source>
        <strain evidence="1">cv. OR44</strain>
    </source>
</reference>
<dbReference type="HOGENOM" id="CLU_139996_0_0_1"/>
<accession>A0A0E0FA79</accession>
<organism evidence="1">
    <name type="scientific">Oryza meridionalis</name>
    <dbReference type="NCBI Taxonomy" id="40149"/>
    <lineage>
        <taxon>Eukaryota</taxon>
        <taxon>Viridiplantae</taxon>
        <taxon>Streptophyta</taxon>
        <taxon>Embryophyta</taxon>
        <taxon>Tracheophyta</taxon>
        <taxon>Spermatophyta</taxon>
        <taxon>Magnoliopsida</taxon>
        <taxon>Liliopsida</taxon>
        <taxon>Poales</taxon>
        <taxon>Poaceae</taxon>
        <taxon>BOP clade</taxon>
        <taxon>Oryzoideae</taxon>
        <taxon>Oryzeae</taxon>
        <taxon>Oryzinae</taxon>
        <taxon>Oryza</taxon>
    </lineage>
</organism>
<sequence>MLAVGTERAKEGWLTPEEESLEFDRVMASVVLELERDVAKDLRLGEPRHLAMMSMVQLDRRSSTGTEQLLGGGHRVKEV</sequence>